<accession>A0ABW2Q7R3</accession>
<dbReference type="InterPro" id="IPR016059">
    <property type="entry name" value="DNA_ligase_ATP-dep_CS"/>
</dbReference>
<dbReference type="Gene3D" id="3.30.1490.70">
    <property type="match status" value="1"/>
</dbReference>
<evidence type="ECO:0000256" key="1">
    <source>
        <dbReference type="ARBA" id="ARBA00001936"/>
    </source>
</evidence>
<evidence type="ECO:0000256" key="12">
    <source>
        <dbReference type="ARBA" id="ARBA00022840"/>
    </source>
</evidence>
<gene>
    <name evidence="25" type="ORF">ACFQQL_10530</name>
</gene>
<dbReference type="InterPro" id="IPR014144">
    <property type="entry name" value="LigD_PE_domain"/>
</dbReference>
<keyword evidence="8" id="KW-0547">Nucleotide-binding</keyword>
<keyword evidence="4" id="KW-0808">Transferase</keyword>
<dbReference type="Pfam" id="PF21686">
    <property type="entry name" value="LigD_Prim-Pol"/>
    <property type="match status" value="1"/>
</dbReference>
<dbReference type="Pfam" id="PF13298">
    <property type="entry name" value="LigD_N"/>
    <property type="match status" value="1"/>
</dbReference>
<comment type="similarity">
    <text evidence="21">In the C-terminal section; belongs to the ATP-dependent DNA ligase family.</text>
</comment>
<keyword evidence="3 25" id="KW-0436">Ligase</keyword>
<dbReference type="Pfam" id="PF01068">
    <property type="entry name" value="DNA_ligase_A_M"/>
    <property type="match status" value="1"/>
</dbReference>
<evidence type="ECO:0000256" key="21">
    <source>
        <dbReference type="ARBA" id="ARBA00049981"/>
    </source>
</evidence>
<dbReference type="CDD" id="cd04863">
    <property type="entry name" value="MtLigD_Pol_like"/>
    <property type="match status" value="1"/>
</dbReference>
<dbReference type="InterPro" id="IPR052171">
    <property type="entry name" value="NHEJ_LigD"/>
</dbReference>
<keyword evidence="14" id="KW-0238">DNA-binding</keyword>
<dbReference type="NCBIfam" id="NF007210">
    <property type="entry name" value="PRK09632.1"/>
    <property type="match status" value="1"/>
</dbReference>
<keyword evidence="17" id="KW-0464">Manganese</keyword>
<keyword evidence="15" id="KW-0233">DNA recombination</keyword>
<dbReference type="InterPro" id="IPR014146">
    <property type="entry name" value="LigD_ligase_dom"/>
</dbReference>
<dbReference type="SUPFAM" id="SSF50249">
    <property type="entry name" value="Nucleic acid-binding proteins"/>
    <property type="match status" value="1"/>
</dbReference>
<feature type="compositionally biased region" description="Basic and acidic residues" evidence="23">
    <location>
        <begin position="842"/>
        <end position="853"/>
    </location>
</feature>
<evidence type="ECO:0000256" key="15">
    <source>
        <dbReference type="ARBA" id="ARBA00023172"/>
    </source>
</evidence>
<feature type="domain" description="ATP-dependent DNA ligase family profile" evidence="24">
    <location>
        <begin position="639"/>
        <end position="764"/>
    </location>
</feature>
<feature type="region of interest" description="Disordered" evidence="23">
    <location>
        <begin position="836"/>
        <end position="868"/>
    </location>
</feature>
<proteinExistence type="inferred from homology"/>
<keyword evidence="26" id="KW-1185">Reference proteome</keyword>
<dbReference type="NCBIfam" id="TIGR02779">
    <property type="entry name" value="NHEJ_ligase_lig"/>
    <property type="match status" value="1"/>
</dbReference>
<reference evidence="26" key="1">
    <citation type="journal article" date="2019" name="Int. J. Syst. Evol. Microbiol.">
        <title>The Global Catalogue of Microorganisms (GCM) 10K type strain sequencing project: providing services to taxonomists for standard genome sequencing and annotation.</title>
        <authorList>
            <consortium name="The Broad Institute Genomics Platform"/>
            <consortium name="The Broad Institute Genome Sequencing Center for Infectious Disease"/>
            <person name="Wu L."/>
            <person name="Ma J."/>
        </authorList>
    </citation>
    <scope>NUCLEOTIDE SEQUENCE [LARGE SCALE GENOMIC DNA]</scope>
    <source>
        <strain evidence="26">JCM 1490</strain>
    </source>
</reference>
<evidence type="ECO:0000256" key="18">
    <source>
        <dbReference type="ARBA" id="ARBA00023268"/>
    </source>
</evidence>
<evidence type="ECO:0000256" key="10">
    <source>
        <dbReference type="ARBA" id="ARBA00022801"/>
    </source>
</evidence>
<keyword evidence="7" id="KW-0479">Metal-binding</keyword>
<evidence type="ECO:0000256" key="23">
    <source>
        <dbReference type="SAM" id="MobiDB-lite"/>
    </source>
</evidence>
<protein>
    <recommendedName>
        <fullName evidence="2">DNA ligase (ATP)</fullName>
        <ecNumber evidence="2">6.5.1.1</ecNumber>
    </recommendedName>
    <alternativeName>
        <fullName evidence="19">NHEJ DNA polymerase</fullName>
    </alternativeName>
</protein>
<organism evidence="25 26">
    <name type="scientific">Georgenia alba</name>
    <dbReference type="NCBI Taxonomy" id="2233858"/>
    <lineage>
        <taxon>Bacteria</taxon>
        <taxon>Bacillati</taxon>
        <taxon>Actinomycetota</taxon>
        <taxon>Actinomycetes</taxon>
        <taxon>Micrococcales</taxon>
        <taxon>Bogoriellaceae</taxon>
        <taxon>Georgenia</taxon>
    </lineage>
</organism>
<dbReference type="CDD" id="cd07971">
    <property type="entry name" value="OBF_DNA_ligase_LigD"/>
    <property type="match status" value="1"/>
</dbReference>
<evidence type="ECO:0000256" key="3">
    <source>
        <dbReference type="ARBA" id="ARBA00022598"/>
    </source>
</evidence>
<evidence type="ECO:0000256" key="13">
    <source>
        <dbReference type="ARBA" id="ARBA00022932"/>
    </source>
</evidence>
<feature type="compositionally biased region" description="Low complexity" evidence="23">
    <location>
        <begin position="508"/>
        <end position="519"/>
    </location>
</feature>
<dbReference type="PROSITE" id="PS50160">
    <property type="entry name" value="DNA_LIGASE_A3"/>
    <property type="match status" value="1"/>
</dbReference>
<keyword evidence="16" id="KW-0234">DNA repair</keyword>
<evidence type="ECO:0000313" key="26">
    <source>
        <dbReference type="Proteomes" id="UP001596455"/>
    </source>
</evidence>
<dbReference type="PANTHER" id="PTHR42705">
    <property type="entry name" value="BIFUNCTIONAL NON-HOMOLOGOUS END JOINING PROTEIN LIGD"/>
    <property type="match status" value="1"/>
</dbReference>
<comment type="catalytic activity">
    <reaction evidence="20">
        <text>ATP + (deoxyribonucleotide)n-3'-hydroxyl + 5'-phospho-(deoxyribonucleotide)m = (deoxyribonucleotide)n+m + AMP + diphosphate.</text>
        <dbReference type="EC" id="6.5.1.1"/>
    </reaction>
</comment>
<dbReference type="Gene3D" id="3.30.470.30">
    <property type="entry name" value="DNA ligase/mRNA capping enzyme"/>
    <property type="match status" value="1"/>
</dbReference>
<keyword evidence="12" id="KW-0067">ATP-binding</keyword>
<evidence type="ECO:0000256" key="20">
    <source>
        <dbReference type="ARBA" id="ARBA00034003"/>
    </source>
</evidence>
<evidence type="ECO:0000256" key="5">
    <source>
        <dbReference type="ARBA" id="ARBA00022695"/>
    </source>
</evidence>
<dbReference type="GO" id="GO:0003910">
    <property type="term" value="F:DNA ligase (ATP) activity"/>
    <property type="evidence" value="ECO:0007669"/>
    <property type="project" value="UniProtKB-EC"/>
</dbReference>
<dbReference type="InterPro" id="IPR012309">
    <property type="entry name" value="DNA_ligase_ATP-dep_C"/>
</dbReference>
<dbReference type="EMBL" id="JBHTCQ010000002">
    <property type="protein sequence ID" value="MFC7405543.1"/>
    <property type="molecule type" value="Genomic_DNA"/>
</dbReference>
<evidence type="ECO:0000256" key="22">
    <source>
        <dbReference type="ARBA" id="ARBA00049990"/>
    </source>
</evidence>
<evidence type="ECO:0000256" key="6">
    <source>
        <dbReference type="ARBA" id="ARBA00022722"/>
    </source>
</evidence>
<evidence type="ECO:0000256" key="14">
    <source>
        <dbReference type="ARBA" id="ARBA00023125"/>
    </source>
</evidence>
<keyword evidence="10" id="KW-0378">Hydrolase</keyword>
<dbReference type="InterPro" id="IPR012340">
    <property type="entry name" value="NA-bd_OB-fold"/>
</dbReference>
<evidence type="ECO:0000256" key="11">
    <source>
        <dbReference type="ARBA" id="ARBA00022839"/>
    </source>
</evidence>
<comment type="caution">
    <text evidence="25">The sequence shown here is derived from an EMBL/GenBank/DDBJ whole genome shotgun (WGS) entry which is preliminary data.</text>
</comment>
<keyword evidence="9" id="KW-0227">DNA damage</keyword>
<dbReference type="InterPro" id="IPR012310">
    <property type="entry name" value="DNA_ligase_ATP-dep_cent"/>
</dbReference>
<keyword evidence="11" id="KW-0269">Exonuclease</keyword>
<comment type="cofactor">
    <cofactor evidence="1">
        <name>Mn(2+)</name>
        <dbReference type="ChEBI" id="CHEBI:29035"/>
    </cofactor>
</comment>
<dbReference type="InterPro" id="IPR033649">
    <property type="entry name" value="MtLigD_Pol-like"/>
</dbReference>
<name>A0ABW2Q7R3_9MICO</name>
<evidence type="ECO:0000259" key="24">
    <source>
        <dbReference type="PROSITE" id="PS50160"/>
    </source>
</evidence>
<dbReference type="Gene3D" id="3.90.920.10">
    <property type="entry name" value="DNA primase, PRIM domain"/>
    <property type="match status" value="1"/>
</dbReference>
<evidence type="ECO:0000256" key="4">
    <source>
        <dbReference type="ARBA" id="ARBA00022679"/>
    </source>
</evidence>
<sequence>MARTEQPETVQIDGRRLRVSNLTKVLYPQTGTTKAEVLAYLAEIAPVMIPHAAGRPATRKRWPDGVGTDSEPGQFFFIKDLEPSAPSWVVRGDIEHSGGPKTYPIADDAATLAWLGQVAALEIHVPQWRFGSDGRRRNPDRIVLDLDPGPGAGLPECAEVARLVRPVLQGMGLEPVPVTSGSKGIHLYAGLDGTHTSEDISAVAHELARALEADHPDLVVSDMKKTLRTGKVLIDWSQNSASKTTIAPYSLRGRPHPTVAVPRTWEELDDPGLRHLEFTEVLDLVRRRGDPMAAMYGQQALSTYSSMRDAGRTPEPVPDPLGPAGEQAGAGRAFVIQEHHATRLHWDLRLAHRGVLVSWAVPKNIPTDGTNHLAVHTEDHPMEYLTFSGTIPAGEYGGGEMTIWDTGTYEVEKWREGKEVIVTLTGQEDGGLAGPDGPGREAKVALIHTGGRGENDEKNWLIHLMEGSRVGRTVSGRDRRRTGSGTTGRARSHDAREVPRQDARPRSRGATSGADAAGAGVAGAGVAGAGARRPAPSPMLATAGEERDLLPDLDWSLEMKWDGVRAVVLLDEGAVRLVSRTGNDVTALYPELADVGACLRGVGSAVLDGEIVALDGRGRPSFSRLQQRFNHTREADIARGVRDAPVHLMLFDVLEVDGTSTVRETYDRRRELLRTVVDEDAHPRVAVPDAFDGDVDAALAASRRWGLEGVVAKRRDSRYAVGRRSRAWIKIKHTVTHDAVVIGWRPGRGNREGAVGSLLLAVPGEGGALSYAGRVGTGFSHDEAVRWRRELEERERSAAPVDDVPRLDARDARWVVPDRVAEVELASWTKDGRMWHPRWRGWRPDKTPADVDPRPGGPAASSPDRADA</sequence>
<evidence type="ECO:0000313" key="25">
    <source>
        <dbReference type="EMBL" id="MFC7405543.1"/>
    </source>
</evidence>
<keyword evidence="5" id="KW-0548">Nucleotidyltransferase</keyword>
<evidence type="ECO:0000256" key="8">
    <source>
        <dbReference type="ARBA" id="ARBA00022741"/>
    </source>
</evidence>
<keyword evidence="6" id="KW-0540">Nuclease</keyword>
<dbReference type="Gene3D" id="2.40.50.140">
    <property type="entry name" value="Nucleic acid-binding proteins"/>
    <property type="match status" value="1"/>
</dbReference>
<dbReference type="Pfam" id="PF04679">
    <property type="entry name" value="DNA_ligase_A_C"/>
    <property type="match status" value="1"/>
</dbReference>
<dbReference type="NCBIfam" id="TIGR02778">
    <property type="entry name" value="ligD_pol"/>
    <property type="match status" value="1"/>
</dbReference>
<feature type="compositionally biased region" description="Basic and acidic residues" evidence="23">
    <location>
        <begin position="491"/>
        <end position="505"/>
    </location>
</feature>
<keyword evidence="13" id="KW-0239">DNA-directed DNA polymerase</keyword>
<evidence type="ECO:0000256" key="17">
    <source>
        <dbReference type="ARBA" id="ARBA00023211"/>
    </source>
</evidence>
<dbReference type="PROSITE" id="PS00697">
    <property type="entry name" value="DNA_LIGASE_A1"/>
    <property type="match status" value="1"/>
</dbReference>
<evidence type="ECO:0000256" key="2">
    <source>
        <dbReference type="ARBA" id="ARBA00012727"/>
    </source>
</evidence>
<comment type="similarity">
    <text evidence="22">In the N-terminal section; belongs to the LigD polymerase family.</text>
</comment>
<dbReference type="SUPFAM" id="SSF56091">
    <property type="entry name" value="DNA ligase/mRNA capping enzyme, catalytic domain"/>
    <property type="match status" value="1"/>
</dbReference>
<dbReference type="PANTHER" id="PTHR42705:SF2">
    <property type="entry name" value="BIFUNCTIONAL NON-HOMOLOGOUS END JOINING PROTEIN LIGD"/>
    <property type="match status" value="1"/>
</dbReference>
<keyword evidence="18" id="KW-0511">Multifunctional enzyme</keyword>
<dbReference type="InterPro" id="IPR014145">
    <property type="entry name" value="LigD_pol_dom"/>
</dbReference>
<dbReference type="Proteomes" id="UP001596455">
    <property type="component" value="Unassembled WGS sequence"/>
</dbReference>
<evidence type="ECO:0000256" key="16">
    <source>
        <dbReference type="ARBA" id="ARBA00023204"/>
    </source>
</evidence>
<dbReference type="EC" id="6.5.1.1" evidence="2"/>
<dbReference type="CDD" id="cd07906">
    <property type="entry name" value="Adenylation_DNA_ligase_LigD_LigC"/>
    <property type="match status" value="1"/>
</dbReference>
<evidence type="ECO:0000256" key="19">
    <source>
        <dbReference type="ARBA" id="ARBA00029943"/>
    </source>
</evidence>
<evidence type="ECO:0000256" key="9">
    <source>
        <dbReference type="ARBA" id="ARBA00022763"/>
    </source>
</evidence>
<dbReference type="RefSeq" id="WP_382394073.1">
    <property type="nucleotide sequence ID" value="NZ_JBHTCQ010000002.1"/>
</dbReference>
<feature type="region of interest" description="Disordered" evidence="23">
    <location>
        <begin position="471"/>
        <end position="520"/>
    </location>
</feature>
<evidence type="ECO:0000256" key="7">
    <source>
        <dbReference type="ARBA" id="ARBA00022723"/>
    </source>
</evidence>